<keyword evidence="1" id="KW-0472">Membrane</keyword>
<name>A0A562UHX3_9SPHI</name>
<dbReference type="InterPro" id="IPR021255">
    <property type="entry name" value="DUF2807"/>
</dbReference>
<feature type="transmembrane region" description="Helical" evidence="1">
    <location>
        <begin position="21"/>
        <end position="43"/>
    </location>
</feature>
<protein>
    <recommendedName>
        <fullName evidence="2">Putative auto-transporter adhesin head GIN domain-containing protein</fullName>
    </recommendedName>
</protein>
<keyword evidence="1" id="KW-1133">Transmembrane helix</keyword>
<reference evidence="3 4" key="1">
    <citation type="submission" date="2019-07" db="EMBL/GenBank/DDBJ databases">
        <title>Genomic Encyclopedia of Archaeal and Bacterial Type Strains, Phase II (KMG-II): from individual species to whole genera.</title>
        <authorList>
            <person name="Goeker M."/>
        </authorList>
    </citation>
    <scope>NUCLEOTIDE SEQUENCE [LARGE SCALE GENOMIC DNA]</scope>
    <source>
        <strain evidence="3 4">ATCC BAA-1854</strain>
    </source>
</reference>
<dbReference type="Gene3D" id="2.160.20.120">
    <property type="match status" value="1"/>
</dbReference>
<feature type="domain" description="Putative auto-transporter adhesin head GIN" evidence="2">
    <location>
        <begin position="60"/>
        <end position="196"/>
    </location>
</feature>
<organism evidence="3 4">
    <name type="scientific">Mucilaginibacter frigoritolerans</name>
    <dbReference type="NCBI Taxonomy" id="652788"/>
    <lineage>
        <taxon>Bacteria</taxon>
        <taxon>Pseudomonadati</taxon>
        <taxon>Bacteroidota</taxon>
        <taxon>Sphingobacteriia</taxon>
        <taxon>Sphingobacteriales</taxon>
        <taxon>Sphingobacteriaceae</taxon>
        <taxon>Mucilaginibacter</taxon>
    </lineage>
</organism>
<evidence type="ECO:0000259" key="2">
    <source>
        <dbReference type="Pfam" id="PF10988"/>
    </source>
</evidence>
<dbReference type="EMBL" id="VLLI01000001">
    <property type="protein sequence ID" value="TWJ04781.1"/>
    <property type="molecule type" value="Genomic_DNA"/>
</dbReference>
<dbReference type="AlphaFoldDB" id="A0A562UHX3"/>
<evidence type="ECO:0000313" key="4">
    <source>
        <dbReference type="Proteomes" id="UP000317010"/>
    </source>
</evidence>
<gene>
    <name evidence="3" type="ORF">JN11_00502</name>
</gene>
<dbReference type="Proteomes" id="UP000317010">
    <property type="component" value="Unassembled WGS sequence"/>
</dbReference>
<evidence type="ECO:0000256" key="1">
    <source>
        <dbReference type="SAM" id="Phobius"/>
    </source>
</evidence>
<dbReference type="Pfam" id="PF10988">
    <property type="entry name" value="DUF2807"/>
    <property type="match status" value="1"/>
</dbReference>
<sequence length="218" mass="24078">MYLKIIRIQLFDNQSFNKMKIKILSIITLIVIVFGISNLTYAATTNDVVVTTLTDISAINKIEVHGNVELFISDGSADQVKVYDQYYGESALVQSHNGVLRISSYKNEKLVVWVTASDLHSVSAFDNSEVKSFGNISKIEFSVDLHNNASAKLNLDVFAANVSVNDHAKADLSGDVNDFSLSHNVSSSVNNYNLKAIHYTENKINFPIEAKTEEVVGI</sequence>
<keyword evidence="4" id="KW-1185">Reference proteome</keyword>
<accession>A0A562UHX3</accession>
<evidence type="ECO:0000313" key="3">
    <source>
        <dbReference type="EMBL" id="TWJ04781.1"/>
    </source>
</evidence>
<keyword evidence="1" id="KW-0812">Transmembrane</keyword>
<proteinExistence type="predicted"/>
<comment type="caution">
    <text evidence="3">The sequence shown here is derived from an EMBL/GenBank/DDBJ whole genome shotgun (WGS) entry which is preliminary data.</text>
</comment>